<dbReference type="SUPFAM" id="SSF55048">
    <property type="entry name" value="Probable ACP-binding domain of malonyl-CoA ACP transacylase"/>
    <property type="match status" value="1"/>
</dbReference>
<dbReference type="GO" id="GO:0006633">
    <property type="term" value="P:fatty acid biosynthetic process"/>
    <property type="evidence" value="ECO:0007669"/>
    <property type="project" value="InterPro"/>
</dbReference>
<keyword evidence="1" id="KW-0596">Phosphopantetheine</keyword>
<keyword evidence="11" id="KW-1185">Reference proteome</keyword>
<feature type="region of interest" description="Disordered" evidence="6">
    <location>
        <begin position="1626"/>
        <end position="1648"/>
    </location>
</feature>
<feature type="region of interest" description="N-terminal hotdog fold" evidence="5">
    <location>
        <begin position="1284"/>
        <end position="1416"/>
    </location>
</feature>
<name>A0A6A6CX87_ZASCE</name>
<feature type="domain" description="PKS/mFAS DH" evidence="9">
    <location>
        <begin position="1284"/>
        <end position="1587"/>
    </location>
</feature>
<dbReference type="Pfam" id="PF00550">
    <property type="entry name" value="PP-binding"/>
    <property type="match status" value="1"/>
</dbReference>
<evidence type="ECO:0000256" key="5">
    <source>
        <dbReference type="PROSITE-ProRule" id="PRU01363"/>
    </source>
</evidence>
<evidence type="ECO:0000313" key="11">
    <source>
        <dbReference type="Proteomes" id="UP000799537"/>
    </source>
</evidence>
<dbReference type="Gene3D" id="1.10.1200.10">
    <property type="entry name" value="ACP-like"/>
    <property type="match status" value="1"/>
</dbReference>
<dbReference type="InterPro" id="IPR014031">
    <property type="entry name" value="Ketoacyl_synth_C"/>
</dbReference>
<feature type="compositionally biased region" description="Polar residues" evidence="6">
    <location>
        <begin position="1766"/>
        <end position="1776"/>
    </location>
</feature>
<dbReference type="InterPro" id="IPR006162">
    <property type="entry name" value="Ppantetheine_attach_site"/>
</dbReference>
<feature type="domain" description="Carrier" evidence="7">
    <location>
        <begin position="1654"/>
        <end position="1728"/>
    </location>
</feature>
<dbReference type="Proteomes" id="UP000799537">
    <property type="component" value="Unassembled WGS sequence"/>
</dbReference>
<dbReference type="Pfam" id="PF02801">
    <property type="entry name" value="Ketoacyl-synt_C"/>
    <property type="match status" value="1"/>
</dbReference>
<dbReference type="InterPro" id="IPR032088">
    <property type="entry name" value="SAT"/>
</dbReference>
<gene>
    <name evidence="10" type="ORF">M409DRAFT_35986</name>
</gene>
<dbReference type="InterPro" id="IPR030918">
    <property type="entry name" value="PT_fungal_PKS"/>
</dbReference>
<dbReference type="Pfam" id="PF00975">
    <property type="entry name" value="Thioesterase"/>
    <property type="match status" value="1"/>
</dbReference>
<evidence type="ECO:0000259" key="7">
    <source>
        <dbReference type="PROSITE" id="PS50075"/>
    </source>
</evidence>
<dbReference type="PROSITE" id="PS50075">
    <property type="entry name" value="CARRIER"/>
    <property type="match status" value="1"/>
</dbReference>
<feature type="compositionally biased region" description="Polar residues" evidence="6">
    <location>
        <begin position="1743"/>
        <end position="1752"/>
    </location>
</feature>
<dbReference type="EMBL" id="ML993586">
    <property type="protein sequence ID" value="KAF2169976.1"/>
    <property type="molecule type" value="Genomic_DNA"/>
</dbReference>
<dbReference type="SMART" id="SM00825">
    <property type="entry name" value="PKS_KS"/>
    <property type="match status" value="1"/>
</dbReference>
<evidence type="ECO:0000259" key="9">
    <source>
        <dbReference type="PROSITE" id="PS52019"/>
    </source>
</evidence>
<dbReference type="InterPro" id="IPR001227">
    <property type="entry name" value="Ac_transferase_dom_sf"/>
</dbReference>
<dbReference type="PROSITE" id="PS00606">
    <property type="entry name" value="KS3_1"/>
    <property type="match status" value="1"/>
</dbReference>
<keyword evidence="4" id="KW-0677">Repeat</keyword>
<keyword evidence="2" id="KW-0597">Phosphoprotein</keyword>
<dbReference type="PANTHER" id="PTHR43775:SF40">
    <property type="entry name" value="NORSOLORINIC ACID SYNTHASE STCA"/>
    <property type="match status" value="1"/>
</dbReference>
<dbReference type="InterPro" id="IPR018201">
    <property type="entry name" value="Ketoacyl_synth_AS"/>
</dbReference>
<dbReference type="Gene3D" id="3.30.70.3290">
    <property type="match status" value="1"/>
</dbReference>
<dbReference type="PROSITE" id="PS52019">
    <property type="entry name" value="PKS_MFAS_DH"/>
    <property type="match status" value="1"/>
</dbReference>
<dbReference type="Pfam" id="PF16073">
    <property type="entry name" value="SAT"/>
    <property type="match status" value="1"/>
</dbReference>
<keyword evidence="3" id="KW-0808">Transferase</keyword>
<dbReference type="InterPro" id="IPR029058">
    <property type="entry name" value="AB_hydrolase_fold"/>
</dbReference>
<evidence type="ECO:0000256" key="4">
    <source>
        <dbReference type="ARBA" id="ARBA00022737"/>
    </source>
</evidence>
<feature type="region of interest" description="C-terminal hotdog fold" evidence="5">
    <location>
        <begin position="1440"/>
        <end position="1587"/>
    </location>
</feature>
<dbReference type="PANTHER" id="PTHR43775">
    <property type="entry name" value="FATTY ACID SYNTHASE"/>
    <property type="match status" value="1"/>
</dbReference>
<feature type="active site" description="Proton acceptor; for dehydratase activity" evidence="5">
    <location>
        <position position="1316"/>
    </location>
</feature>
<dbReference type="InterPro" id="IPR050091">
    <property type="entry name" value="PKS_NRPS_Biosynth_Enz"/>
</dbReference>
<organism evidence="10 11">
    <name type="scientific">Zasmidium cellare ATCC 36951</name>
    <dbReference type="NCBI Taxonomy" id="1080233"/>
    <lineage>
        <taxon>Eukaryota</taxon>
        <taxon>Fungi</taxon>
        <taxon>Dikarya</taxon>
        <taxon>Ascomycota</taxon>
        <taxon>Pezizomycotina</taxon>
        <taxon>Dothideomycetes</taxon>
        <taxon>Dothideomycetidae</taxon>
        <taxon>Mycosphaerellales</taxon>
        <taxon>Mycosphaerellaceae</taxon>
        <taxon>Zasmidium</taxon>
    </lineage>
</organism>
<dbReference type="PROSITE" id="PS00012">
    <property type="entry name" value="PHOSPHOPANTETHEINE"/>
    <property type="match status" value="1"/>
</dbReference>
<dbReference type="SUPFAM" id="SSF53474">
    <property type="entry name" value="alpha/beta-Hydrolases"/>
    <property type="match status" value="1"/>
</dbReference>
<dbReference type="GeneID" id="54563753"/>
<dbReference type="OrthoDB" id="329835at2759"/>
<dbReference type="InterPro" id="IPR016039">
    <property type="entry name" value="Thiolase-like"/>
</dbReference>
<dbReference type="InterPro" id="IPR042104">
    <property type="entry name" value="PKS_dehydratase_sf"/>
</dbReference>
<feature type="active site" description="Proton donor; for dehydratase activity" evidence="5">
    <location>
        <position position="1500"/>
    </location>
</feature>
<sequence length="2136" mass="232686">MGTTKVVYVFGDQALDTSADLSRILSIRQGPVTQAFIEHALQTLRFAVNALPHSNRVKIERFADVQDLITQKRNGTLHPALEQALACFYHLVSFISHLEREQKNYPTHYDAILVGLCTGTIAAAAISACRTLTELLPVAVHAVKVAFYTGSCAVNFGDILYPPRTNESLAHWSLLLPNLTSSEASSMLQEFARNGGFPQTSTPWISATAEHSVTISGPPDKLGAFHRSDSFAGRSSALLPIFAPYHAPPIFDERSVESVLEESGTNVLPGRDSLVPVIATYDRDSSWGDTLLSTMRVAVASILRYPLHWERIMESVGAQLSLSAHERVEIVGIGTKQAQALRSHILKLGVVQDVDIERLTVPLESSETNSGPKQEKIAIIGMSGRYPEADDCDEFWSILSQGLDVHKPVPDLHWSKEHVDVTGNKKNTSATPFGCWLKSPGMFDAKFFHMSPREAPQVDPLMAQRLALLTAYEAMEDAGVTPESSASTQKDRVGVFYGVTSNDWMETNSAQNIDTYFIPGGNRAFIPGRVNYFFKFSGPSYSVDTACSSSLAAIHLACNALWRREIDTAIAGGTNVLTNPDFTSGLDRGHFLSRTGNCRTFDDSADGYCRGEGVVTFIMKRLEDALADNDPIRAVILGAYTNHSAEADSITRPHVGAQRQIFQKILHDSGVEPGDVSYVEMHGTGTQAGDASEMLSVLDTFAPSKPKRRRSKDQSLYIGSAKANIGHGEAASGASSLSKVLLMMKHNTIPPHCGIKTRLNRKFPKDLSDRQAFIADKATPWMRETGTSRRAFVNNFSAAGGNTALLIEDAPLRTQDHPDPRTLFPVCISAKTASAMAKNLKAFERYLNETSTESDFLQDASYTTTARRVHHPHRALIMAADTASLKKGFAIAIDQKIGSHRTKAAPKIIFAFTGQGSQYVGMGKKLYDTFSSFRRDLEQFDHIAQSHGFPSFLSVIAEDGKDLTAVSPTKTQLALTCLQVALARLWVSWNIQPSLVVGHSLGEYAALCIAGVLSISDTIYLVGSRAQLLETRCTKYSHAMLAVRASDTELKDIVDNDKIEVACINGPLDRVLSGHSSSVKAIQTTLQKAGIKSTLLKVPFAFHSAQVDPILDDFEKIARSVRLKEPNITVLSPLKGGPESTFDAKYLRDHCRYTVDFSGAIEGAHQNGLLQKGQPVLEIGPQPVVSGMFKTILGDEISTLPCLAQNQDSWKLMATALKTLYESGHNVNWVEYNRDFQHRVVELPHYQWDLQHYWIDYVHDWSLRKGDPWPAAYGSASTLSTTVHKASPYADFKETGRMIVESDISRSDLSQVVRGHEVDGFPLCTPSVYGDIALSIGRFLAQVSSISLDKQVTVVADMNITAALIAKPKGPQILRTTAVWDATTSVASCKFESISDTGKVTSEHATCNIRFTEKAQLQDDAAETKSKINALRKRLLDDKAYQFNRSMIYKCIGALANFDPNYRGLFTITMDSNDLEASNVVEFSSVSAKGDFHTHPAYIDALSQVGGFVMNCNDQTDLSKEVFVNHGWGSFHMVEPLSATEKYQAHVKMRETPNKLWKGDIVVLRGDKVAAKFCDIALQAVPRRLLKYVLSRGGGESAVAAALPEPVAAKPVSKELEMEKAVPHLPNGSLAHHDAPKPTVSHTQVKQPSAKASSNLAVKLLDIISEESGISADELTDDLALQELGVDSLLSLLIISRINDELEIDLDQAKFAEMSTVGQIKSYVASCTGRDIEPSLVQHETLEGSQQMNSTDAAPLDLESGDFPLLQTTGSASDSSAEGHDSGKSLDSGPASPPDTDSTGATTPLADLEILKDSTTNSKPSQERAAPPASSVIIQGKTRSAGKILFLLPDGSGSAHSYIDIPNVHPDLAIIGLNSPFRGDAASMKHSSLESIVQSYTAEIRRRQPNGPYHVGGWSAGGILAYCVAKALIGEEEEEVANLFLIDSPEPTGLDHLPQRFYDHCHATGVFGKKVPGSSGTASPPEWLMPHFEATIDLLHDYKASPLLKGQAPKTSLIWAADCVFDGVDFPYMPDAAAEDQDDGEAVKFLTEKRTDFSAGYWGRLFPGGQVSVEVAKGAHHFSLMVCFDFVVGVSLQLTYLSSTKTHTSWPTLSTLLCLSKRFERVSKGCCQLEGKDVFP</sequence>
<evidence type="ECO:0000256" key="6">
    <source>
        <dbReference type="SAM" id="MobiDB-lite"/>
    </source>
</evidence>
<protein>
    <submittedName>
        <fullName evidence="10">Uncharacterized protein</fullName>
    </submittedName>
</protein>
<dbReference type="Pfam" id="PF00109">
    <property type="entry name" value="ketoacyl-synt"/>
    <property type="match status" value="1"/>
</dbReference>
<dbReference type="InterPro" id="IPR036736">
    <property type="entry name" value="ACP-like_sf"/>
</dbReference>
<dbReference type="InterPro" id="IPR001031">
    <property type="entry name" value="Thioesterase"/>
</dbReference>
<dbReference type="FunFam" id="3.40.366.10:FF:000002">
    <property type="entry name" value="Probable polyketide synthase 2"/>
    <property type="match status" value="1"/>
</dbReference>
<evidence type="ECO:0000256" key="1">
    <source>
        <dbReference type="ARBA" id="ARBA00022450"/>
    </source>
</evidence>
<dbReference type="SUPFAM" id="SSF53901">
    <property type="entry name" value="Thiolase-like"/>
    <property type="match status" value="1"/>
</dbReference>
<dbReference type="NCBIfam" id="TIGR04532">
    <property type="entry name" value="PT_fungal_PKS"/>
    <property type="match status" value="1"/>
</dbReference>
<dbReference type="GO" id="GO:0044550">
    <property type="term" value="P:secondary metabolite biosynthetic process"/>
    <property type="evidence" value="ECO:0007669"/>
    <property type="project" value="TreeGrafter"/>
</dbReference>
<dbReference type="InterPro" id="IPR009081">
    <property type="entry name" value="PP-bd_ACP"/>
</dbReference>
<evidence type="ECO:0000256" key="2">
    <source>
        <dbReference type="ARBA" id="ARBA00022553"/>
    </source>
</evidence>
<dbReference type="Gene3D" id="3.40.47.10">
    <property type="match status" value="1"/>
</dbReference>
<dbReference type="CDD" id="cd00833">
    <property type="entry name" value="PKS"/>
    <property type="match status" value="1"/>
</dbReference>
<dbReference type="InterPro" id="IPR014043">
    <property type="entry name" value="Acyl_transferase_dom"/>
</dbReference>
<dbReference type="PROSITE" id="PS52004">
    <property type="entry name" value="KS3_2"/>
    <property type="match status" value="1"/>
</dbReference>
<evidence type="ECO:0000259" key="8">
    <source>
        <dbReference type="PROSITE" id="PS52004"/>
    </source>
</evidence>
<dbReference type="Gene3D" id="3.40.50.1820">
    <property type="entry name" value="alpha/beta hydrolase"/>
    <property type="match status" value="1"/>
</dbReference>
<evidence type="ECO:0000256" key="3">
    <source>
        <dbReference type="ARBA" id="ARBA00022679"/>
    </source>
</evidence>
<dbReference type="Pfam" id="PF14765">
    <property type="entry name" value="PS-DH"/>
    <property type="match status" value="1"/>
</dbReference>
<dbReference type="Pfam" id="PF22621">
    <property type="entry name" value="CurL-like_PKS_C"/>
    <property type="match status" value="1"/>
</dbReference>
<feature type="region of interest" description="Disordered" evidence="6">
    <location>
        <begin position="1742"/>
        <end position="1810"/>
    </location>
</feature>
<reference evidence="10" key="1">
    <citation type="journal article" date="2020" name="Stud. Mycol.">
        <title>101 Dothideomycetes genomes: a test case for predicting lifestyles and emergence of pathogens.</title>
        <authorList>
            <person name="Haridas S."/>
            <person name="Albert R."/>
            <person name="Binder M."/>
            <person name="Bloem J."/>
            <person name="Labutti K."/>
            <person name="Salamov A."/>
            <person name="Andreopoulos B."/>
            <person name="Baker S."/>
            <person name="Barry K."/>
            <person name="Bills G."/>
            <person name="Bluhm B."/>
            <person name="Cannon C."/>
            <person name="Castanera R."/>
            <person name="Culley D."/>
            <person name="Daum C."/>
            <person name="Ezra D."/>
            <person name="Gonzalez J."/>
            <person name="Henrissat B."/>
            <person name="Kuo A."/>
            <person name="Liang C."/>
            <person name="Lipzen A."/>
            <person name="Lutzoni F."/>
            <person name="Magnuson J."/>
            <person name="Mondo S."/>
            <person name="Nolan M."/>
            <person name="Ohm R."/>
            <person name="Pangilinan J."/>
            <person name="Park H.-J."/>
            <person name="Ramirez L."/>
            <person name="Alfaro M."/>
            <person name="Sun H."/>
            <person name="Tritt A."/>
            <person name="Yoshinaga Y."/>
            <person name="Zwiers L.-H."/>
            <person name="Turgeon B."/>
            <person name="Goodwin S."/>
            <person name="Spatafora J."/>
            <person name="Crous P."/>
            <person name="Grigoriev I."/>
        </authorList>
    </citation>
    <scope>NUCLEOTIDE SEQUENCE</scope>
    <source>
        <strain evidence="10">ATCC 36951</strain>
    </source>
</reference>
<dbReference type="InterPro" id="IPR016036">
    <property type="entry name" value="Malonyl_transacylase_ACP-bd"/>
</dbReference>
<dbReference type="SMART" id="SM00827">
    <property type="entry name" value="PKS_AT"/>
    <property type="match status" value="1"/>
</dbReference>
<dbReference type="Pfam" id="PF00698">
    <property type="entry name" value="Acyl_transf_1"/>
    <property type="match status" value="1"/>
</dbReference>
<dbReference type="Gene3D" id="3.40.366.10">
    <property type="entry name" value="Malonyl-Coenzyme A Acyl Carrier Protein, domain 2"/>
    <property type="match status" value="2"/>
</dbReference>
<dbReference type="InterPro" id="IPR020841">
    <property type="entry name" value="PKS_Beta-ketoAc_synthase_dom"/>
</dbReference>
<dbReference type="InterPro" id="IPR014030">
    <property type="entry name" value="Ketoacyl_synth_N"/>
</dbReference>
<dbReference type="GO" id="GO:0004312">
    <property type="term" value="F:fatty acid synthase activity"/>
    <property type="evidence" value="ECO:0007669"/>
    <property type="project" value="TreeGrafter"/>
</dbReference>
<dbReference type="GO" id="GO:0004315">
    <property type="term" value="F:3-oxoacyl-[acyl-carrier-protein] synthase activity"/>
    <property type="evidence" value="ECO:0007669"/>
    <property type="project" value="InterPro"/>
</dbReference>
<dbReference type="InterPro" id="IPR049551">
    <property type="entry name" value="PKS_DH_C"/>
</dbReference>
<dbReference type="SUPFAM" id="SSF47336">
    <property type="entry name" value="ACP-like"/>
    <property type="match status" value="1"/>
</dbReference>
<accession>A0A6A6CX87</accession>
<dbReference type="InterPro" id="IPR016035">
    <property type="entry name" value="Acyl_Trfase/lysoPLipase"/>
</dbReference>
<evidence type="ECO:0000313" key="10">
    <source>
        <dbReference type="EMBL" id="KAF2169976.1"/>
    </source>
</evidence>
<dbReference type="InterPro" id="IPR049900">
    <property type="entry name" value="PKS_mFAS_DH"/>
</dbReference>
<proteinExistence type="predicted"/>
<dbReference type="SUPFAM" id="SSF52151">
    <property type="entry name" value="FabD/lysophospholipase-like"/>
    <property type="match status" value="1"/>
</dbReference>
<dbReference type="RefSeq" id="XP_033670865.1">
    <property type="nucleotide sequence ID" value="XM_033810481.1"/>
</dbReference>
<dbReference type="Gene3D" id="3.10.129.110">
    <property type="entry name" value="Polyketide synthase dehydratase"/>
    <property type="match status" value="1"/>
</dbReference>
<feature type="domain" description="Ketosynthase family 3 (KS3)" evidence="8">
    <location>
        <begin position="374"/>
        <end position="809"/>
    </location>
</feature>